<dbReference type="OrthoDB" id="2289567at2759"/>
<comment type="caution">
    <text evidence="3">The sequence shown here is derived from an EMBL/GenBank/DDBJ whole genome shotgun (WGS) entry which is preliminary data.</text>
</comment>
<feature type="chain" id="PRO_5034194819" evidence="2">
    <location>
        <begin position="27"/>
        <end position="859"/>
    </location>
</feature>
<dbReference type="Proteomes" id="UP000605846">
    <property type="component" value="Unassembled WGS sequence"/>
</dbReference>
<protein>
    <submittedName>
        <fullName evidence="3">Uncharacterized protein</fullName>
    </submittedName>
</protein>
<organism evidence="3 4">
    <name type="scientific">Apophysomyces ossiformis</name>
    <dbReference type="NCBI Taxonomy" id="679940"/>
    <lineage>
        <taxon>Eukaryota</taxon>
        <taxon>Fungi</taxon>
        <taxon>Fungi incertae sedis</taxon>
        <taxon>Mucoromycota</taxon>
        <taxon>Mucoromycotina</taxon>
        <taxon>Mucoromycetes</taxon>
        <taxon>Mucorales</taxon>
        <taxon>Mucorineae</taxon>
        <taxon>Mucoraceae</taxon>
        <taxon>Apophysomyces</taxon>
    </lineage>
</organism>
<evidence type="ECO:0000256" key="2">
    <source>
        <dbReference type="SAM" id="SignalP"/>
    </source>
</evidence>
<feature type="region of interest" description="Disordered" evidence="1">
    <location>
        <begin position="268"/>
        <end position="292"/>
    </location>
</feature>
<feature type="signal peptide" evidence="2">
    <location>
        <begin position="1"/>
        <end position="26"/>
    </location>
</feature>
<feature type="region of interest" description="Disordered" evidence="1">
    <location>
        <begin position="174"/>
        <end position="208"/>
    </location>
</feature>
<feature type="compositionally biased region" description="Low complexity" evidence="1">
    <location>
        <begin position="188"/>
        <end position="198"/>
    </location>
</feature>
<feature type="compositionally biased region" description="Basic and acidic residues" evidence="1">
    <location>
        <begin position="384"/>
        <end position="411"/>
    </location>
</feature>
<sequence>MKLTSPFASLSVAAALLLQSGTFVQASPFFNHANDISVDTTCQDVRITYPATEGLVFEDATKHVIAWQLPASTFQQVNITLVGQDNNNNTNVAYVGTYAADRGASDEVPLSLNGQQPGDYHFHLATVGGTSACQIDSVKFRIEKPKIETPVTQPTPTVTTTVVPTGTLTATTTTVATTITPSPALDGTATTANNTTTTPDTSSNPLEVDDTTLDQLIESIRQSGNSSNDSSKPPSTSSSSSSSSSASASDNHINDSDLEKILDEIKADGASTSSHNDKKPDDEEVKHDKQQHDKAWDAMLDQVDEYLKPHRPKTNDKDHLNEVVNEMFEALERNTKTHKNEAPNTDKPAVTATPSTGSDQKLESFDELIRSFDQDYTKYLESNKQSESEKVTHKNDAPHDNDYFTNEDHRTPGHANEIPGLDEALQQLHDNEVKTQYFTNEDHRTTTTGHSNTIPGLDEALQQLHDNAAGTASQYFTNEDHRTGAGHVNQIPGLEESLQALHDNEVKAQYFTNEDRRSNHLRARAIPLFDTTYFTNEDHRTNAHQNEWQSEDDAYFTDEDRTTPHENAWVEEDGTDQANEADEADEAAEEYDATPDWSHQDAADEWTVEEVAPAATWADSQEGLPDHSNDGQWVSEEYDPLAPKVTIEEPEEHPNDGTITDHTNEGTFSTEEVEAVAEPSHDDFVPTGVWQEDDAESQAHFNDADWQTEEASAEEGANPQSTAGDSEWIVEEEAEEQPPSSEAHLNEWVEDFSETDAPSGSAEWHQDEVAVGEVWHDANDGTSAADTEDHTNAASDWQEDYTDNSVWHADEVPVTEDRAWQDKNAAAAFENHQNEGEWIAEESFLQEDAHEDDGEWHEV</sequence>
<evidence type="ECO:0000313" key="3">
    <source>
        <dbReference type="EMBL" id="KAF7730283.1"/>
    </source>
</evidence>
<keyword evidence="2" id="KW-0732">Signal</keyword>
<feature type="region of interest" description="Disordered" evidence="1">
    <location>
        <begin position="567"/>
        <end position="598"/>
    </location>
</feature>
<feature type="compositionally biased region" description="Polar residues" evidence="1">
    <location>
        <begin position="657"/>
        <end position="670"/>
    </location>
</feature>
<gene>
    <name evidence="3" type="ORF">EC973_002526</name>
</gene>
<reference evidence="3" key="1">
    <citation type="submission" date="2020-01" db="EMBL/GenBank/DDBJ databases">
        <title>Genome Sequencing of Three Apophysomyces-Like Fungal Strains Confirms a Novel Fungal Genus in the Mucoromycota with divergent Burkholderia-like Endosymbiotic Bacteria.</title>
        <authorList>
            <person name="Stajich J.E."/>
            <person name="Macias A.M."/>
            <person name="Carter-House D."/>
            <person name="Lovett B."/>
            <person name="Kasson L.R."/>
            <person name="Berry K."/>
            <person name="Grigoriev I."/>
            <person name="Chang Y."/>
            <person name="Spatafora J."/>
            <person name="Kasson M.T."/>
        </authorList>
    </citation>
    <scope>NUCLEOTIDE SEQUENCE</scope>
    <source>
        <strain evidence="3">NRRL A-21654</strain>
    </source>
</reference>
<feature type="region of interest" description="Disordered" evidence="1">
    <location>
        <begin position="221"/>
        <end position="253"/>
    </location>
</feature>
<feature type="compositionally biased region" description="Basic and acidic residues" evidence="1">
    <location>
        <begin position="764"/>
        <end position="779"/>
    </location>
</feature>
<dbReference type="AlphaFoldDB" id="A0A8H7BY74"/>
<accession>A0A8H7BY74</accession>
<feature type="region of interest" description="Disordered" evidence="1">
    <location>
        <begin position="335"/>
        <end position="361"/>
    </location>
</feature>
<feature type="compositionally biased region" description="Low complexity" evidence="1">
    <location>
        <begin position="223"/>
        <end position="251"/>
    </location>
</feature>
<keyword evidence="4" id="KW-1185">Reference proteome</keyword>
<feature type="compositionally biased region" description="Acidic residues" evidence="1">
    <location>
        <begin position="569"/>
        <end position="593"/>
    </location>
</feature>
<dbReference type="EMBL" id="JABAYA010000017">
    <property type="protein sequence ID" value="KAF7730283.1"/>
    <property type="molecule type" value="Genomic_DNA"/>
</dbReference>
<feature type="compositionally biased region" description="Basic and acidic residues" evidence="1">
    <location>
        <begin position="275"/>
        <end position="292"/>
    </location>
</feature>
<feature type="region of interest" description="Disordered" evidence="1">
    <location>
        <begin position="648"/>
        <end position="806"/>
    </location>
</feature>
<feature type="region of interest" description="Disordered" evidence="1">
    <location>
        <begin position="382"/>
        <end position="418"/>
    </location>
</feature>
<proteinExistence type="predicted"/>
<name>A0A8H7BY74_9FUNG</name>
<evidence type="ECO:0000313" key="4">
    <source>
        <dbReference type="Proteomes" id="UP000605846"/>
    </source>
</evidence>
<evidence type="ECO:0000256" key="1">
    <source>
        <dbReference type="SAM" id="MobiDB-lite"/>
    </source>
</evidence>